<dbReference type="AlphaFoldDB" id="A0A6P6YE71"/>
<evidence type="ECO:0000313" key="2">
    <source>
        <dbReference type="Proteomes" id="UP000515146"/>
    </source>
</evidence>
<proteinExistence type="predicted"/>
<organism evidence="2 3">
    <name type="scientific">Dermatophagoides pteronyssinus</name>
    <name type="common">European house dust mite</name>
    <dbReference type="NCBI Taxonomy" id="6956"/>
    <lineage>
        <taxon>Eukaryota</taxon>
        <taxon>Metazoa</taxon>
        <taxon>Ecdysozoa</taxon>
        <taxon>Arthropoda</taxon>
        <taxon>Chelicerata</taxon>
        <taxon>Arachnida</taxon>
        <taxon>Acari</taxon>
        <taxon>Acariformes</taxon>
        <taxon>Sarcoptiformes</taxon>
        <taxon>Astigmata</taxon>
        <taxon>Psoroptidia</taxon>
        <taxon>Analgoidea</taxon>
        <taxon>Pyroglyphidae</taxon>
        <taxon>Dermatophagoidinae</taxon>
        <taxon>Dermatophagoides</taxon>
    </lineage>
</organism>
<keyword evidence="2" id="KW-1185">Reference proteome</keyword>
<protein>
    <submittedName>
        <fullName evidence="3">Uncharacterized protein LOC113797580</fullName>
    </submittedName>
</protein>
<feature type="compositionally biased region" description="Basic and acidic residues" evidence="1">
    <location>
        <begin position="35"/>
        <end position="47"/>
    </location>
</feature>
<accession>A0A6P6YE71</accession>
<feature type="region of interest" description="Disordered" evidence="1">
    <location>
        <begin position="33"/>
        <end position="53"/>
    </location>
</feature>
<dbReference type="RefSeq" id="XP_027203788.1">
    <property type="nucleotide sequence ID" value="XM_027347987.1"/>
</dbReference>
<gene>
    <name evidence="3" type="primary">LOC113797580</name>
</gene>
<name>A0A6P6YE71_DERPT</name>
<dbReference type="Proteomes" id="UP000515146">
    <property type="component" value="Unplaced"/>
</dbReference>
<dbReference type="KEGG" id="dpte:113797580"/>
<dbReference type="InParanoid" id="A0A6P6YE71"/>
<feature type="non-terminal residue" evidence="3">
    <location>
        <position position="359"/>
    </location>
</feature>
<sequence>MSQTATEIFSSIINLDGRNDAESNLSMDSNMVIDNDLKNDDEPKSNESNDVSDGTIVDNLPTLAEIFEIRGKKSFFKSIVEKKLITSTERQELVECVGYFLSDHYKTLSIPIKSLQYCAKELSKISQDSEGDYFCYWKSSRIRGGRVVEHKKPIGKLYKFFEYRRRKFRRGQRSLFAEKKTKKNSIEMDDSGNNIVDQKKKLDAIIPILANKSIIFNLFSVTYTLRNIIRCNCDDPGSKLIKEFECFFFFDGLLIEEEFKLIYPHSNALNEKAKINELIKKFKIFSNNDDDNNDDDDDNEFMNLFIFLKKKLKCRSPITTRKACIDLSDEYDGLLFNLQMNDDVAAISKKINDIYNFPT</sequence>
<evidence type="ECO:0000256" key="1">
    <source>
        <dbReference type="SAM" id="MobiDB-lite"/>
    </source>
</evidence>
<evidence type="ECO:0000313" key="3">
    <source>
        <dbReference type="RefSeq" id="XP_027203788.1"/>
    </source>
</evidence>
<reference evidence="3" key="1">
    <citation type="submission" date="2025-08" db="UniProtKB">
        <authorList>
            <consortium name="RefSeq"/>
        </authorList>
    </citation>
    <scope>IDENTIFICATION</scope>
    <source>
        <strain evidence="3">Airmid</strain>
    </source>
</reference>